<gene>
    <name evidence="4" type="primary">20354628</name>
    <name evidence="3" type="ORF">GGTG_14170</name>
</gene>
<evidence type="ECO:0000313" key="3">
    <source>
        <dbReference type="EMBL" id="EJT68251.1"/>
    </source>
</evidence>
<dbReference type="AlphaFoldDB" id="J3PKV0"/>
<keyword evidence="2" id="KW-0732">Signal</keyword>
<reference evidence="3" key="2">
    <citation type="submission" date="2010-07" db="EMBL/GenBank/DDBJ databases">
        <authorList>
            <consortium name="The Broad Institute Genome Sequencing Platform"/>
            <consortium name="Broad Institute Genome Sequencing Center for Infectious Disease"/>
            <person name="Ma L.-J."/>
            <person name="Dead R."/>
            <person name="Young S."/>
            <person name="Zeng Q."/>
            <person name="Koehrsen M."/>
            <person name="Alvarado L."/>
            <person name="Berlin A."/>
            <person name="Chapman S.B."/>
            <person name="Chen Z."/>
            <person name="Freedman E."/>
            <person name="Gellesch M."/>
            <person name="Goldberg J."/>
            <person name="Griggs A."/>
            <person name="Gujja S."/>
            <person name="Heilman E.R."/>
            <person name="Heiman D."/>
            <person name="Hepburn T."/>
            <person name="Howarth C."/>
            <person name="Jen D."/>
            <person name="Larson L."/>
            <person name="Mehta T."/>
            <person name="Neiman D."/>
            <person name="Pearson M."/>
            <person name="Roberts A."/>
            <person name="Saif S."/>
            <person name="Shea T."/>
            <person name="Shenoy N."/>
            <person name="Sisk P."/>
            <person name="Stolte C."/>
            <person name="Sykes S."/>
            <person name="Walk T."/>
            <person name="White J."/>
            <person name="Yandava C."/>
            <person name="Haas B."/>
            <person name="Nusbaum C."/>
            <person name="Birren B."/>
        </authorList>
    </citation>
    <scope>NUCLEOTIDE SEQUENCE</scope>
    <source>
        <strain evidence="3">R3-111a-1</strain>
    </source>
</reference>
<reference evidence="3" key="3">
    <citation type="submission" date="2010-09" db="EMBL/GenBank/DDBJ databases">
        <title>Annotation of Gaeumannomyces graminis var. tritici R3-111a-1.</title>
        <authorList>
            <consortium name="The Broad Institute Genome Sequencing Platform"/>
            <person name="Ma L.-J."/>
            <person name="Dead R."/>
            <person name="Young S.K."/>
            <person name="Zeng Q."/>
            <person name="Gargeya S."/>
            <person name="Fitzgerald M."/>
            <person name="Haas B."/>
            <person name="Abouelleil A."/>
            <person name="Alvarado L."/>
            <person name="Arachchi H.M."/>
            <person name="Berlin A."/>
            <person name="Brown A."/>
            <person name="Chapman S.B."/>
            <person name="Chen Z."/>
            <person name="Dunbar C."/>
            <person name="Freedman E."/>
            <person name="Gearin G."/>
            <person name="Gellesch M."/>
            <person name="Goldberg J."/>
            <person name="Griggs A."/>
            <person name="Gujja S."/>
            <person name="Heiman D."/>
            <person name="Howarth C."/>
            <person name="Larson L."/>
            <person name="Lui A."/>
            <person name="MacDonald P.J.P."/>
            <person name="Mehta T."/>
            <person name="Montmayeur A."/>
            <person name="Murphy C."/>
            <person name="Neiman D."/>
            <person name="Pearson M."/>
            <person name="Priest M."/>
            <person name="Roberts A."/>
            <person name="Saif S."/>
            <person name="Shea T."/>
            <person name="Shenoy N."/>
            <person name="Sisk P."/>
            <person name="Stolte C."/>
            <person name="Sykes S."/>
            <person name="Yandava C."/>
            <person name="Wortman J."/>
            <person name="Nusbaum C."/>
            <person name="Birren B."/>
        </authorList>
    </citation>
    <scope>NUCLEOTIDE SEQUENCE</scope>
    <source>
        <strain evidence="3">R3-111a-1</strain>
    </source>
</reference>
<reference evidence="4" key="4">
    <citation type="journal article" date="2015" name="G3 (Bethesda)">
        <title>Genome sequences of three phytopathogenic species of the Magnaporthaceae family of fungi.</title>
        <authorList>
            <person name="Okagaki L.H."/>
            <person name="Nunes C.C."/>
            <person name="Sailsbery J."/>
            <person name="Clay B."/>
            <person name="Brown D."/>
            <person name="John T."/>
            <person name="Oh Y."/>
            <person name="Young N."/>
            <person name="Fitzgerald M."/>
            <person name="Haas B.J."/>
            <person name="Zeng Q."/>
            <person name="Young S."/>
            <person name="Adiconis X."/>
            <person name="Fan L."/>
            <person name="Levin J.Z."/>
            <person name="Mitchell T.K."/>
            <person name="Okubara P.A."/>
            <person name="Farman M.L."/>
            <person name="Kohn L.M."/>
            <person name="Birren B."/>
            <person name="Ma L.-J."/>
            <person name="Dean R.A."/>
        </authorList>
    </citation>
    <scope>NUCLEOTIDE SEQUENCE</scope>
    <source>
        <strain evidence="4">R3-111a-1</strain>
    </source>
</reference>
<feature type="compositionally biased region" description="Polar residues" evidence="1">
    <location>
        <begin position="296"/>
        <end position="309"/>
    </location>
</feature>
<dbReference type="HOGENOM" id="CLU_719696_0_0_1"/>
<evidence type="ECO:0000313" key="5">
    <source>
        <dbReference type="Proteomes" id="UP000006039"/>
    </source>
</evidence>
<feature type="region of interest" description="Disordered" evidence="1">
    <location>
        <begin position="30"/>
        <end position="50"/>
    </location>
</feature>
<name>J3PKV0_GAET3</name>
<reference evidence="5" key="1">
    <citation type="submission" date="2010-07" db="EMBL/GenBank/DDBJ databases">
        <title>The genome sequence of Gaeumannomyces graminis var. tritici strain R3-111a-1.</title>
        <authorList>
            <consortium name="The Broad Institute Genome Sequencing Platform"/>
            <person name="Ma L.-J."/>
            <person name="Dead R."/>
            <person name="Young S."/>
            <person name="Zeng Q."/>
            <person name="Koehrsen M."/>
            <person name="Alvarado L."/>
            <person name="Berlin A."/>
            <person name="Chapman S.B."/>
            <person name="Chen Z."/>
            <person name="Freedman E."/>
            <person name="Gellesch M."/>
            <person name="Goldberg J."/>
            <person name="Griggs A."/>
            <person name="Gujja S."/>
            <person name="Heilman E.R."/>
            <person name="Heiman D."/>
            <person name="Hepburn T."/>
            <person name="Howarth C."/>
            <person name="Jen D."/>
            <person name="Larson L."/>
            <person name="Mehta T."/>
            <person name="Neiman D."/>
            <person name="Pearson M."/>
            <person name="Roberts A."/>
            <person name="Saif S."/>
            <person name="Shea T."/>
            <person name="Shenoy N."/>
            <person name="Sisk P."/>
            <person name="Stolte C."/>
            <person name="Sykes S."/>
            <person name="Walk T."/>
            <person name="White J."/>
            <person name="Yandava C."/>
            <person name="Haas B."/>
            <person name="Nusbaum C."/>
            <person name="Birren B."/>
        </authorList>
    </citation>
    <scope>NUCLEOTIDE SEQUENCE [LARGE SCALE GENOMIC DNA]</scope>
    <source>
        <strain evidence="5">R3-111a-1</strain>
    </source>
</reference>
<accession>J3PKV0</accession>
<feature type="compositionally biased region" description="Low complexity" evidence="1">
    <location>
        <begin position="32"/>
        <end position="42"/>
    </location>
</feature>
<protein>
    <submittedName>
        <fullName evidence="3 4">Uncharacterized protein</fullName>
    </submittedName>
</protein>
<sequence>MVYGQCTVLQILITVTCLCARAATMIDERASTARPAPSSSRTKPTSNGPNTVALDAHMLRYLGQVVQEGLMEPCKARGTVCGGYIMIPERPSTGVHVSTPTPRDRLRRRTLALTCRDRPRRLPMLPPPSSISGPWEEAPASMDNNPRTKKQTVNQEPQPGLPPQLQPHSANVPQPPSAGPNVLPSPAPSDEPSPTAAIPQDSANQNPPSDDAPQSMERSGPAPDASHRIPVTEARTSVAAGFIDDQAQNIRRVSPARPAPMLILDTSRFQSPPVAAHAPGPSPAPVHAAFPPPPQQHMSPNGASTNTPASAAPLGPRTPGQSPQVQAGARAACYSAGSAGATMYSHSASPESQWWDYGRPPESPLDDLPVHDPKSRPLEDEVGD</sequence>
<dbReference type="Proteomes" id="UP000006039">
    <property type="component" value="Unassembled WGS sequence"/>
</dbReference>
<dbReference type="RefSeq" id="XP_009230361.1">
    <property type="nucleotide sequence ID" value="XM_009232097.1"/>
</dbReference>
<feature type="compositionally biased region" description="Basic and acidic residues" evidence="1">
    <location>
        <begin position="368"/>
        <end position="384"/>
    </location>
</feature>
<evidence type="ECO:0000256" key="1">
    <source>
        <dbReference type="SAM" id="MobiDB-lite"/>
    </source>
</evidence>
<feature type="compositionally biased region" description="Pro residues" evidence="1">
    <location>
        <begin position="280"/>
        <end position="295"/>
    </location>
</feature>
<feature type="region of interest" description="Disordered" evidence="1">
    <location>
        <begin position="268"/>
        <end position="384"/>
    </location>
</feature>
<organism evidence="3">
    <name type="scientific">Gaeumannomyces tritici (strain R3-111a-1)</name>
    <name type="common">Wheat and barley take-all root rot fungus</name>
    <name type="synonym">Gaeumannomyces graminis var. tritici</name>
    <dbReference type="NCBI Taxonomy" id="644352"/>
    <lineage>
        <taxon>Eukaryota</taxon>
        <taxon>Fungi</taxon>
        <taxon>Dikarya</taxon>
        <taxon>Ascomycota</taxon>
        <taxon>Pezizomycotina</taxon>
        <taxon>Sordariomycetes</taxon>
        <taxon>Sordariomycetidae</taxon>
        <taxon>Magnaporthales</taxon>
        <taxon>Magnaporthaceae</taxon>
        <taxon>Gaeumannomyces</taxon>
    </lineage>
</organism>
<proteinExistence type="predicted"/>
<keyword evidence="5" id="KW-1185">Reference proteome</keyword>
<dbReference type="EnsemblFungi" id="EJT68251">
    <property type="protein sequence ID" value="EJT68251"/>
    <property type="gene ID" value="GGTG_14170"/>
</dbReference>
<dbReference type="VEuPathDB" id="FungiDB:GGTG_14170"/>
<feature type="chain" id="PRO_5015095454" evidence="2">
    <location>
        <begin position="23"/>
        <end position="384"/>
    </location>
</feature>
<reference evidence="4" key="5">
    <citation type="submission" date="2018-04" db="UniProtKB">
        <authorList>
            <consortium name="EnsemblFungi"/>
        </authorList>
    </citation>
    <scope>IDENTIFICATION</scope>
    <source>
        <strain evidence="4">R3-111a-1</strain>
    </source>
</reference>
<evidence type="ECO:0000256" key="2">
    <source>
        <dbReference type="SAM" id="SignalP"/>
    </source>
</evidence>
<feature type="compositionally biased region" description="Pro residues" evidence="1">
    <location>
        <begin position="173"/>
        <end position="191"/>
    </location>
</feature>
<feature type="region of interest" description="Disordered" evidence="1">
    <location>
        <begin position="115"/>
        <end position="233"/>
    </location>
</feature>
<dbReference type="GeneID" id="20354628"/>
<feature type="signal peptide" evidence="2">
    <location>
        <begin position="1"/>
        <end position="22"/>
    </location>
</feature>
<dbReference type="EMBL" id="GL385555">
    <property type="protein sequence ID" value="EJT68251.1"/>
    <property type="molecule type" value="Genomic_DNA"/>
</dbReference>
<evidence type="ECO:0000313" key="4">
    <source>
        <dbReference type="EnsemblFungi" id="EJT68251"/>
    </source>
</evidence>